<evidence type="ECO:0000256" key="1">
    <source>
        <dbReference type="SAM" id="Phobius"/>
    </source>
</evidence>
<evidence type="ECO:0000313" key="2">
    <source>
        <dbReference type="EMBL" id="PTW55736.1"/>
    </source>
</evidence>
<name>A0A2T5UW50_9HYPH</name>
<keyword evidence="1" id="KW-0472">Membrane</keyword>
<feature type="transmembrane region" description="Helical" evidence="1">
    <location>
        <begin position="35"/>
        <end position="57"/>
    </location>
</feature>
<dbReference type="AlphaFoldDB" id="A0A2T5UW50"/>
<proteinExistence type="predicted"/>
<keyword evidence="3" id="KW-1185">Reference proteome</keyword>
<keyword evidence="1" id="KW-1133">Transmembrane helix</keyword>
<sequence>MTCGSFADLILEVRQGDAGAISRCRKVSGAPRRSSFVPVLAALVIAVVGSWSGAALAESDDLIATNRFSGATVGFDLGGDYRNVTLTITGPNGFSVSARSERTAPVINLRKFGEVEDGRYNYQLTAATSKRIVVHASLDNGRGDAARTERYAGVAASGSFLVKGGVIFQPTEQEER</sequence>
<reference evidence="2 3" key="1">
    <citation type="submission" date="2018-04" db="EMBL/GenBank/DDBJ databases">
        <title>Genomic Encyclopedia of Archaeal and Bacterial Type Strains, Phase II (KMG-II): from individual species to whole genera.</title>
        <authorList>
            <person name="Goeker M."/>
        </authorList>
    </citation>
    <scope>NUCLEOTIDE SEQUENCE [LARGE SCALE GENOMIC DNA]</scope>
    <source>
        <strain evidence="2 3">DSM 23382</strain>
    </source>
</reference>
<comment type="caution">
    <text evidence="2">The sequence shown here is derived from an EMBL/GenBank/DDBJ whole genome shotgun (WGS) entry which is preliminary data.</text>
</comment>
<dbReference type="OrthoDB" id="7848466at2"/>
<gene>
    <name evidence="2" type="ORF">C8N35_11261</name>
</gene>
<dbReference type="Proteomes" id="UP000244081">
    <property type="component" value="Unassembled WGS sequence"/>
</dbReference>
<keyword evidence="1" id="KW-0812">Transmembrane</keyword>
<accession>A0A2T5UW50</accession>
<organism evidence="2 3">
    <name type="scientific">Breoghania corrubedonensis</name>
    <dbReference type="NCBI Taxonomy" id="665038"/>
    <lineage>
        <taxon>Bacteria</taxon>
        <taxon>Pseudomonadati</taxon>
        <taxon>Pseudomonadota</taxon>
        <taxon>Alphaproteobacteria</taxon>
        <taxon>Hyphomicrobiales</taxon>
        <taxon>Stappiaceae</taxon>
        <taxon>Breoghania</taxon>
    </lineage>
</organism>
<dbReference type="RefSeq" id="WP_107991767.1">
    <property type="nucleotide sequence ID" value="NZ_QAYG01000012.1"/>
</dbReference>
<evidence type="ECO:0000313" key="3">
    <source>
        <dbReference type="Proteomes" id="UP000244081"/>
    </source>
</evidence>
<dbReference type="EMBL" id="QAYG01000012">
    <property type="protein sequence ID" value="PTW55736.1"/>
    <property type="molecule type" value="Genomic_DNA"/>
</dbReference>
<protein>
    <submittedName>
        <fullName evidence="2">Uncharacterized protein</fullName>
    </submittedName>
</protein>